<reference evidence="6" key="1">
    <citation type="submission" date="2025-08" db="UniProtKB">
        <authorList>
            <consortium name="RefSeq"/>
        </authorList>
    </citation>
    <scope>IDENTIFICATION</scope>
</reference>
<evidence type="ECO:0000259" key="4">
    <source>
        <dbReference type="PROSITE" id="PS50948"/>
    </source>
</evidence>
<feature type="signal peptide" evidence="3">
    <location>
        <begin position="1"/>
        <end position="25"/>
    </location>
</feature>
<dbReference type="InterPro" id="IPR003609">
    <property type="entry name" value="Pan_app"/>
</dbReference>
<proteinExistence type="predicted"/>
<evidence type="ECO:0000256" key="3">
    <source>
        <dbReference type="SAM" id="SignalP"/>
    </source>
</evidence>
<dbReference type="Pfam" id="PF00024">
    <property type="entry name" value="PAN_1"/>
    <property type="match status" value="1"/>
</dbReference>
<evidence type="ECO:0000256" key="1">
    <source>
        <dbReference type="ARBA" id="ARBA00022737"/>
    </source>
</evidence>
<protein>
    <submittedName>
        <fullName evidence="6">Uncharacterized protein LOC113146602</fullName>
    </submittedName>
</protein>
<gene>
    <name evidence="6" type="primary">LOC113146602</name>
</gene>
<evidence type="ECO:0000313" key="5">
    <source>
        <dbReference type="Proteomes" id="UP000515125"/>
    </source>
</evidence>
<dbReference type="Pfam" id="PF14295">
    <property type="entry name" value="PAN_4"/>
    <property type="match status" value="2"/>
</dbReference>
<accession>A0A6P6RR12</accession>
<evidence type="ECO:0000256" key="2">
    <source>
        <dbReference type="ARBA" id="ARBA00023157"/>
    </source>
</evidence>
<dbReference type="InterPro" id="IPR000177">
    <property type="entry name" value="Apple"/>
</dbReference>
<keyword evidence="1" id="KW-0677">Repeat</keyword>
<keyword evidence="3" id="KW-0732">Signal</keyword>
<dbReference type="Proteomes" id="UP000515125">
    <property type="component" value="Unplaced"/>
</dbReference>
<dbReference type="GO" id="GO:0006508">
    <property type="term" value="P:proteolysis"/>
    <property type="evidence" value="ECO:0007669"/>
    <property type="project" value="InterPro"/>
</dbReference>
<keyword evidence="2" id="KW-1015">Disulfide bond</keyword>
<feature type="domain" description="Apple" evidence="4">
    <location>
        <begin position="27"/>
        <end position="99"/>
    </location>
</feature>
<name>A0A6P6RR12_9EIME</name>
<dbReference type="OrthoDB" id="10266540at2759"/>
<dbReference type="GeneID" id="113146602"/>
<organism evidence="5 6">
    <name type="scientific">Cyclospora cayetanensis</name>
    <dbReference type="NCBI Taxonomy" id="88456"/>
    <lineage>
        <taxon>Eukaryota</taxon>
        <taxon>Sar</taxon>
        <taxon>Alveolata</taxon>
        <taxon>Apicomplexa</taxon>
        <taxon>Conoidasida</taxon>
        <taxon>Coccidia</taxon>
        <taxon>Eucoccidiorida</taxon>
        <taxon>Eimeriorina</taxon>
        <taxon>Eimeriidae</taxon>
        <taxon>Cyclospora</taxon>
    </lineage>
</organism>
<keyword evidence="5" id="KW-1185">Reference proteome</keyword>
<feature type="chain" id="PRO_5028073867" evidence="3">
    <location>
        <begin position="26"/>
        <end position="530"/>
    </location>
</feature>
<sequence>MLKYGFFVAMFAFFAAHLTPQACWGWCHLRGFTLGKGKKIYLLKADSVEACSNVCESVSSCTHWSFDGVKNFCTLRRDNPTSKILIRKQEGTISATKDCETAIECMSFNSTCAIIYALGRVGRKALALHSDLALCPFVDSVITGGNSCFSDGWTVSETENYPSSELHNKPSALLMPATTVHTPEECQSHCQKYSEGCVLWEWHILTKQCRSWKTGVTLQRRNGLPIGFSLYFSPLEGDEVSHLEGGQGISRALESMGTIVGPPVCSTITYAERRNERVQRSSGCSTTLVRQFPWLFLSTATLGTSSSAIEELTSNKDGNCYGKGSACEISKSKAMSLKYQAAHGSFLQLFQSAISKVSMTQGLYIGVDSKTPYLSGVTDRTQDVSECRTLCTNTKKCQVYTFYIDGRSEANCVLKNTVYINELFLHPVAITGHKSYTNSPALNGMKFGYEMKSSIMVTPGYTLSQAHTYASLYTSAGEVEKMAQQACKLLAGEGWAVLDYVGRTAHAVPSSEAVEVVMPNFNSIECSKII</sequence>
<dbReference type="SMART" id="SM00223">
    <property type="entry name" value="APPLE"/>
    <property type="match status" value="2"/>
</dbReference>
<dbReference type="AlphaFoldDB" id="A0A6P6RR12"/>
<dbReference type="PROSITE" id="PS50948">
    <property type="entry name" value="PAN"/>
    <property type="match status" value="1"/>
</dbReference>
<evidence type="ECO:0000313" key="6">
    <source>
        <dbReference type="RefSeq" id="XP_026190236.1"/>
    </source>
</evidence>
<dbReference type="RefSeq" id="XP_026190236.1">
    <property type="nucleotide sequence ID" value="XM_026334451.1"/>
</dbReference>
<dbReference type="GO" id="GO:0005576">
    <property type="term" value="C:extracellular region"/>
    <property type="evidence" value="ECO:0007669"/>
    <property type="project" value="InterPro"/>
</dbReference>
<dbReference type="Gene3D" id="3.50.4.10">
    <property type="entry name" value="Hepatocyte Growth Factor"/>
    <property type="match status" value="2"/>
</dbReference>